<keyword evidence="1" id="KW-0812">Transmembrane</keyword>
<keyword evidence="1" id="KW-1133">Transmembrane helix</keyword>
<dbReference type="Gene3D" id="3.10.310.50">
    <property type="match status" value="1"/>
</dbReference>
<dbReference type="EMBL" id="VWRR01000007">
    <property type="protein sequence ID" value="KAF6003379.1"/>
    <property type="molecule type" value="Genomic_DNA"/>
</dbReference>
<name>A0A7J7IL23_9RHOD</name>
<dbReference type="Pfam" id="PF04536">
    <property type="entry name" value="TPM_phosphatase"/>
    <property type="match status" value="1"/>
</dbReference>
<accession>A0A7J7IL23</accession>
<feature type="transmembrane region" description="Helical" evidence="1">
    <location>
        <begin position="290"/>
        <end position="307"/>
    </location>
</feature>
<keyword evidence="1" id="KW-0472">Membrane</keyword>
<dbReference type="AlphaFoldDB" id="A0A7J7IL23"/>
<evidence type="ECO:0000313" key="4">
    <source>
        <dbReference type="EMBL" id="KAF6003379.1"/>
    </source>
</evidence>
<keyword evidence="5" id="KW-1185">Reference proteome</keyword>
<feature type="domain" description="TPM" evidence="3">
    <location>
        <begin position="89"/>
        <end position="185"/>
    </location>
</feature>
<dbReference type="PANTHER" id="PTHR35514:SF1">
    <property type="entry name" value="THYLAKOID LUMENAL 15.0 KDA PROTEIN 2, CHLOROPLASTIC"/>
    <property type="match status" value="1"/>
</dbReference>
<gene>
    <name evidence="4" type="ORF">F1559_004148</name>
</gene>
<dbReference type="OrthoDB" id="417797at2759"/>
<keyword evidence="2" id="KW-0732">Signal</keyword>
<feature type="signal peptide" evidence="2">
    <location>
        <begin position="1"/>
        <end position="28"/>
    </location>
</feature>
<organism evidence="4 5">
    <name type="scientific">Cyanidiococcus yangmingshanensis</name>
    <dbReference type="NCBI Taxonomy" id="2690220"/>
    <lineage>
        <taxon>Eukaryota</taxon>
        <taxon>Rhodophyta</taxon>
        <taxon>Bangiophyceae</taxon>
        <taxon>Cyanidiales</taxon>
        <taxon>Cyanidiaceae</taxon>
        <taxon>Cyanidiococcus</taxon>
    </lineage>
</organism>
<feature type="chain" id="PRO_5029789456" description="TPM domain-containing protein" evidence="2">
    <location>
        <begin position="29"/>
        <end position="316"/>
    </location>
</feature>
<dbReference type="Proteomes" id="UP000530660">
    <property type="component" value="Unassembled WGS sequence"/>
</dbReference>
<reference evidence="4 5" key="1">
    <citation type="journal article" date="2020" name="J. Phycol.">
        <title>Comparative genome analysis reveals Cyanidiococcus gen. nov., a new extremophilic red algal genus sister to Cyanidioschyzon (Cyanidioschyzonaceae, Rhodophyta).</title>
        <authorList>
            <person name="Liu S.-L."/>
            <person name="Chiang Y.-R."/>
            <person name="Yoon H.S."/>
            <person name="Fu H.-Y."/>
        </authorList>
    </citation>
    <scope>NUCLEOTIDE SEQUENCE [LARGE SCALE GENOMIC DNA]</scope>
    <source>
        <strain evidence="4 5">THAL066</strain>
    </source>
</reference>
<evidence type="ECO:0000256" key="1">
    <source>
        <dbReference type="SAM" id="Phobius"/>
    </source>
</evidence>
<feature type="transmembrane region" description="Helical" evidence="1">
    <location>
        <begin position="224"/>
        <end position="244"/>
    </location>
</feature>
<protein>
    <recommendedName>
        <fullName evidence="3">TPM domain-containing protein</fullName>
    </recommendedName>
</protein>
<sequence length="316" mass="35974">MRLEELPLRIAALAALLLWEMSLGKAAALETYKCLPRKSIRVSTRPSRAVCIHRDGQWRRASSRPCRVNLFQQVSLPDPVDSDGRSRVVVDLARALSPAEYEHLRTRIHQIEDTSGYRIRILTQRFETVGRAIGRYFGLDDQRTVLVVLDERSGNVLNFRVGEAVTERFPASFWLELQGRYGNQFFVREHGEYRVLDACISALETCLQSDRICRFVPGFGRDQWALSFFMSLLGGAVIGFTARTPQDRREAKTPNWRWILVFSPLWAIFLVSFGTLPIVAREGWLNRDLAANWAGAALVATAFWYAIPRVFPGGTR</sequence>
<evidence type="ECO:0000259" key="3">
    <source>
        <dbReference type="Pfam" id="PF04536"/>
    </source>
</evidence>
<evidence type="ECO:0000313" key="5">
    <source>
        <dbReference type="Proteomes" id="UP000530660"/>
    </source>
</evidence>
<comment type="caution">
    <text evidence="4">The sequence shown here is derived from an EMBL/GenBank/DDBJ whole genome shotgun (WGS) entry which is preliminary data.</text>
</comment>
<dbReference type="InterPro" id="IPR007621">
    <property type="entry name" value="TPM_dom"/>
</dbReference>
<proteinExistence type="predicted"/>
<dbReference type="PANTHER" id="PTHR35514">
    <property type="entry name" value="THYLAKOID LUMENAL 15.0 KDA PROTEIN 2, CHLOROPLASTIC"/>
    <property type="match status" value="1"/>
</dbReference>
<feature type="transmembrane region" description="Helical" evidence="1">
    <location>
        <begin position="256"/>
        <end position="278"/>
    </location>
</feature>
<evidence type="ECO:0000256" key="2">
    <source>
        <dbReference type="SAM" id="SignalP"/>
    </source>
</evidence>